<gene>
    <name evidence="2" type="ORF">TrLO_g7355</name>
</gene>
<sequence>MEAALNPIYARILQNAIGAGTARPPEALNEPVEEKKIVADRNLPKRETPAPTPQENEGENEEKKGPQLVSGKDAMSTLIGDNKGEGHDIFSGAFKRATMQVAKGLRKEKVGGEEGEGEGIANIAAAVMQRPQEAPDPTPFPTPLPVPLDRTLEAAISSRPGTTGAEPKVRPSTTGTAVAAATLNASRTTSRTNSRGTKRDVNSATSSRRRPGTTGGSGDQKKSMVQPKTMSANTIRQIEKQKLHRHRVLSARHVTSSWVSENTVKKWDLMRNKHDHKLKNEKYHGMSLSLKLHNNVVNLDAFVRNDERHKALLSKVQPFTNNHESERTKNYRRHRINMRLQRQKHQDFHLQELAATLPRAATAPTAPKSPRGRVGRKTQHTQHHRRQFLQSAPAKSVSPERSVSGSVKKSPRSKRMTLMTKKEMHEGRERRKRKKEEGILGGDGEEGEGEEEEGGHGKIISSSVAVVRGEEFLTTMEFLKDDDFLRDGYSKYRGMCEEDYMSIYKGMIDEIPPLISEEDVYLEQRREWDPQAEPFNAEEENKKGVEIIAHIDSMLEQITSQIRVGGGGVGGGEGEGMEDEAHRPVAFLDSPRLRRLRPHLCSEGGEFYFEEGGVGGGGGGGEEDYMSVSVIGTAGGSEFEGVEPDEGEDFFVDEEEGGEEDEEQSLVGINIPLFKFNPGEEEEGGVGEEEEEQEDEEEVVVVKLEDAPAIKPLPSHLQSLLNTTVAEEEKKSA</sequence>
<feature type="compositionally biased region" description="Basic and acidic residues" evidence="1">
    <location>
        <begin position="420"/>
        <end position="429"/>
    </location>
</feature>
<dbReference type="OrthoDB" id="10497299at2759"/>
<evidence type="ECO:0000256" key="1">
    <source>
        <dbReference type="SAM" id="MobiDB-lite"/>
    </source>
</evidence>
<accession>A0A9W7FMZ0</accession>
<proteinExistence type="predicted"/>
<dbReference type="Proteomes" id="UP001165122">
    <property type="component" value="Unassembled WGS sequence"/>
</dbReference>
<name>A0A9W7FMZ0_9STRA</name>
<evidence type="ECO:0000313" key="2">
    <source>
        <dbReference type="EMBL" id="GMI14918.1"/>
    </source>
</evidence>
<dbReference type="AlphaFoldDB" id="A0A9W7FMZ0"/>
<comment type="caution">
    <text evidence="2">The sequence shown here is derived from an EMBL/GenBank/DDBJ whole genome shotgun (WGS) entry which is preliminary data.</text>
</comment>
<feature type="region of interest" description="Disordered" evidence="1">
    <location>
        <begin position="16"/>
        <end position="83"/>
    </location>
</feature>
<evidence type="ECO:0000313" key="3">
    <source>
        <dbReference type="Proteomes" id="UP001165122"/>
    </source>
</evidence>
<feature type="compositionally biased region" description="Basic residues" evidence="1">
    <location>
        <begin position="370"/>
        <end position="387"/>
    </location>
</feature>
<reference evidence="3" key="1">
    <citation type="journal article" date="2023" name="Commun. Biol.">
        <title>Genome analysis of Parmales, the sister group of diatoms, reveals the evolutionary specialization of diatoms from phago-mixotrophs to photoautotrophs.</title>
        <authorList>
            <person name="Ban H."/>
            <person name="Sato S."/>
            <person name="Yoshikawa S."/>
            <person name="Yamada K."/>
            <person name="Nakamura Y."/>
            <person name="Ichinomiya M."/>
            <person name="Sato N."/>
            <person name="Blanc-Mathieu R."/>
            <person name="Endo H."/>
            <person name="Kuwata A."/>
            <person name="Ogata H."/>
        </authorList>
    </citation>
    <scope>NUCLEOTIDE SEQUENCE [LARGE SCALE GENOMIC DNA]</scope>
    <source>
        <strain evidence="3">NIES 3700</strain>
    </source>
</reference>
<feature type="compositionally biased region" description="Acidic residues" evidence="1">
    <location>
        <begin position="443"/>
        <end position="453"/>
    </location>
</feature>
<feature type="compositionally biased region" description="Acidic residues" evidence="1">
    <location>
        <begin position="655"/>
        <end position="664"/>
    </location>
</feature>
<feature type="compositionally biased region" description="Low complexity" evidence="1">
    <location>
        <begin position="179"/>
        <end position="195"/>
    </location>
</feature>
<feature type="compositionally biased region" description="Acidic residues" evidence="1">
    <location>
        <begin position="679"/>
        <end position="696"/>
    </location>
</feature>
<organism evidence="2 3">
    <name type="scientific">Triparma laevis f. longispina</name>
    <dbReference type="NCBI Taxonomy" id="1714387"/>
    <lineage>
        <taxon>Eukaryota</taxon>
        <taxon>Sar</taxon>
        <taxon>Stramenopiles</taxon>
        <taxon>Ochrophyta</taxon>
        <taxon>Bolidophyceae</taxon>
        <taxon>Parmales</taxon>
        <taxon>Triparmaceae</taxon>
        <taxon>Triparma</taxon>
    </lineage>
</organism>
<protein>
    <submittedName>
        <fullName evidence="2">Uncharacterized protein</fullName>
    </submittedName>
</protein>
<feature type="region of interest" description="Disordered" evidence="1">
    <location>
        <begin position="357"/>
        <end position="458"/>
    </location>
</feature>
<feature type="compositionally biased region" description="Low complexity" evidence="1">
    <location>
        <begin position="357"/>
        <end position="366"/>
    </location>
</feature>
<dbReference type="EMBL" id="BRXW01000221">
    <property type="protein sequence ID" value="GMI14918.1"/>
    <property type="molecule type" value="Genomic_DNA"/>
</dbReference>
<feature type="region of interest" description="Disordered" evidence="1">
    <location>
        <begin position="655"/>
        <end position="696"/>
    </location>
</feature>
<keyword evidence="3" id="KW-1185">Reference proteome</keyword>
<feature type="compositionally biased region" description="Basic and acidic residues" evidence="1">
    <location>
        <begin position="32"/>
        <end position="48"/>
    </location>
</feature>
<feature type="region of interest" description="Disordered" evidence="1">
    <location>
        <begin position="157"/>
        <end position="231"/>
    </location>
</feature>